<comment type="caution">
    <text evidence="1">The sequence shown here is derived from an EMBL/GenBank/DDBJ whole genome shotgun (WGS) entry which is preliminary data.</text>
</comment>
<gene>
    <name evidence="1" type="ORF">BKA15_003479</name>
</gene>
<evidence type="ECO:0000313" key="1">
    <source>
        <dbReference type="EMBL" id="NYE72150.1"/>
    </source>
</evidence>
<dbReference type="AlphaFoldDB" id="A0A7Y9LCX0"/>
<sequence length="148" mass="16380">MTEGTRTLRRVELAADLLGFARVEIANLFAESSQTTNEIALLGANESGWLSARQPLLDCITGAEGVLLAYGAAEPTGTARSHFRTQVEWLRDRIAASRLPEWQVGDGPRHPSRWQRWTHRAHPGVPFAEALRDSLLPTSTPRAESLLR</sequence>
<keyword evidence="2" id="KW-1185">Reference proteome</keyword>
<protein>
    <submittedName>
        <fullName evidence="1">Uncharacterized protein</fullName>
    </submittedName>
</protein>
<organism evidence="1 2">
    <name type="scientific">Microlunatus parietis</name>
    <dbReference type="NCBI Taxonomy" id="682979"/>
    <lineage>
        <taxon>Bacteria</taxon>
        <taxon>Bacillati</taxon>
        <taxon>Actinomycetota</taxon>
        <taxon>Actinomycetes</taxon>
        <taxon>Propionibacteriales</taxon>
        <taxon>Propionibacteriaceae</taxon>
        <taxon>Microlunatus</taxon>
    </lineage>
</organism>
<evidence type="ECO:0000313" key="2">
    <source>
        <dbReference type="Proteomes" id="UP000569914"/>
    </source>
</evidence>
<accession>A0A7Y9LCX0</accession>
<name>A0A7Y9LCX0_9ACTN</name>
<dbReference type="EMBL" id="JACCBU010000001">
    <property type="protein sequence ID" value="NYE72150.1"/>
    <property type="molecule type" value="Genomic_DNA"/>
</dbReference>
<dbReference type="Proteomes" id="UP000569914">
    <property type="component" value="Unassembled WGS sequence"/>
</dbReference>
<reference evidence="1 2" key="1">
    <citation type="submission" date="2020-07" db="EMBL/GenBank/DDBJ databases">
        <title>Sequencing the genomes of 1000 actinobacteria strains.</title>
        <authorList>
            <person name="Klenk H.-P."/>
        </authorList>
    </citation>
    <scope>NUCLEOTIDE SEQUENCE [LARGE SCALE GENOMIC DNA]</scope>
    <source>
        <strain evidence="1 2">DSM 22083</strain>
    </source>
</reference>
<dbReference type="RefSeq" id="WP_179752772.1">
    <property type="nucleotide sequence ID" value="NZ_JACCBU010000001.1"/>
</dbReference>
<proteinExistence type="predicted"/>